<keyword evidence="4" id="KW-0378">Hydrolase</keyword>
<dbReference type="GO" id="GO:0016787">
    <property type="term" value="F:hydrolase activity"/>
    <property type="evidence" value="ECO:0007669"/>
    <property type="project" value="UniProtKB-KW"/>
</dbReference>
<proteinExistence type="predicted"/>
<comment type="caution">
    <text evidence="4">The sequence shown here is derived from an EMBL/GenBank/DDBJ whole genome shotgun (WGS) entry which is preliminary data.</text>
</comment>
<dbReference type="Proteomes" id="UP001524587">
    <property type="component" value="Unassembled WGS sequence"/>
</dbReference>
<organism evidence="4 5">
    <name type="scientific">Endosaccharibacter trunci</name>
    <dbReference type="NCBI Taxonomy" id="2812733"/>
    <lineage>
        <taxon>Bacteria</taxon>
        <taxon>Pseudomonadati</taxon>
        <taxon>Pseudomonadota</taxon>
        <taxon>Alphaproteobacteria</taxon>
        <taxon>Acetobacterales</taxon>
        <taxon>Acetobacteraceae</taxon>
        <taxon>Endosaccharibacter</taxon>
    </lineage>
</organism>
<dbReference type="RefSeq" id="WP_422862597.1">
    <property type="nucleotide sequence ID" value="NZ_JAMSKV010000001.1"/>
</dbReference>
<evidence type="ECO:0000256" key="2">
    <source>
        <dbReference type="SAM" id="SignalP"/>
    </source>
</evidence>
<dbReference type="InterPro" id="IPR018114">
    <property type="entry name" value="TRYPSIN_HIS"/>
</dbReference>
<dbReference type="InterPro" id="IPR043504">
    <property type="entry name" value="Peptidase_S1_PA_chymotrypsin"/>
</dbReference>
<dbReference type="PROSITE" id="PS00134">
    <property type="entry name" value="TRYPSIN_HIS"/>
    <property type="match status" value="1"/>
</dbReference>
<dbReference type="PANTHER" id="PTHR15462:SF8">
    <property type="entry name" value="SERINE PROTEASE"/>
    <property type="match status" value="1"/>
</dbReference>
<evidence type="ECO:0000256" key="1">
    <source>
        <dbReference type="ARBA" id="ARBA00022729"/>
    </source>
</evidence>
<evidence type="ECO:0000259" key="3">
    <source>
        <dbReference type="PROSITE" id="PS50240"/>
    </source>
</evidence>
<dbReference type="InterPro" id="IPR050966">
    <property type="entry name" value="Glutamyl_endopeptidase"/>
</dbReference>
<dbReference type="Pfam" id="PF00089">
    <property type="entry name" value="Trypsin"/>
    <property type="match status" value="1"/>
</dbReference>
<dbReference type="InterPro" id="IPR001254">
    <property type="entry name" value="Trypsin_dom"/>
</dbReference>
<evidence type="ECO:0000313" key="4">
    <source>
        <dbReference type="EMBL" id="MCQ8277158.1"/>
    </source>
</evidence>
<feature type="signal peptide" evidence="2">
    <location>
        <begin position="1"/>
        <end position="22"/>
    </location>
</feature>
<protein>
    <submittedName>
        <fullName evidence="4">Trypsin-like serine protease</fullName>
        <ecNumber evidence="4">3.4.21.-</ecNumber>
    </submittedName>
</protein>
<dbReference type="PANTHER" id="PTHR15462">
    <property type="entry name" value="SERINE PROTEASE"/>
    <property type="match status" value="1"/>
</dbReference>
<dbReference type="EC" id="3.4.21.-" evidence="4"/>
<dbReference type="InterPro" id="IPR009003">
    <property type="entry name" value="Peptidase_S1_PA"/>
</dbReference>
<keyword evidence="5" id="KW-1185">Reference proteome</keyword>
<dbReference type="Gene3D" id="2.40.10.10">
    <property type="entry name" value="Trypsin-like serine proteases"/>
    <property type="match status" value="2"/>
</dbReference>
<sequence>MRERFVNSLRAGVIFLACVAQAPLPGVGQDDRRVPVPLDAAPFRSLLRVQTELGARCTGFLLAPNLVMTAAHCLYLPKVAHYLLPSSVHVLLGYRAGAYRAHARARAFRIAPGYDSRRESATAGADRAILVLDRPIGTAADVLGLASPPATLPAPATLAGYGQDRDEVAVAAQGCAVIGLARDGQGRPLLAHDCQATAGTSGAPLLMRQADGHWVAIGVQIEARVGPAGGLAGGLAVPALD</sequence>
<dbReference type="SUPFAM" id="SSF50494">
    <property type="entry name" value="Trypsin-like serine proteases"/>
    <property type="match status" value="1"/>
</dbReference>
<dbReference type="PROSITE" id="PS50240">
    <property type="entry name" value="TRYPSIN_DOM"/>
    <property type="match status" value="1"/>
</dbReference>
<keyword evidence="1 2" id="KW-0732">Signal</keyword>
<feature type="chain" id="PRO_5045563597" evidence="2">
    <location>
        <begin position="23"/>
        <end position="241"/>
    </location>
</feature>
<accession>A0ABT1W5S2</accession>
<gene>
    <name evidence="4" type="ORF">NFI95_01665</name>
</gene>
<evidence type="ECO:0000313" key="5">
    <source>
        <dbReference type="Proteomes" id="UP001524587"/>
    </source>
</evidence>
<dbReference type="EMBL" id="JAMSKV010000001">
    <property type="protein sequence ID" value="MCQ8277158.1"/>
    <property type="molecule type" value="Genomic_DNA"/>
</dbReference>
<name>A0ABT1W5S2_9PROT</name>
<reference evidence="4 5" key="1">
    <citation type="submission" date="2022-06" db="EMBL/GenBank/DDBJ databases">
        <title>Endosaccharibacter gen. nov., sp. nov., endophytic bacteria isolated from sugarcane.</title>
        <authorList>
            <person name="Pitiwittayakul N."/>
            <person name="Yukphan P."/>
            <person name="Charoenyingcharoen P."/>
            <person name="Tanasupawat S."/>
        </authorList>
    </citation>
    <scope>NUCLEOTIDE SEQUENCE [LARGE SCALE GENOMIC DNA]</scope>
    <source>
        <strain evidence="4 5">KSS8</strain>
    </source>
</reference>
<feature type="domain" description="Peptidase S1" evidence="3">
    <location>
        <begin position="26"/>
        <end position="219"/>
    </location>
</feature>